<name>A0A8J3YBJ6_9ACTN</name>
<comment type="caution">
    <text evidence="11">The sequence shown here is derived from an EMBL/GenBank/DDBJ whole genome shotgun (WGS) entry which is preliminary data.</text>
</comment>
<evidence type="ECO:0000256" key="8">
    <source>
        <dbReference type="ARBA" id="ARBA00023012"/>
    </source>
</evidence>
<evidence type="ECO:0000256" key="7">
    <source>
        <dbReference type="ARBA" id="ARBA00022840"/>
    </source>
</evidence>
<dbReference type="Pfam" id="PF02518">
    <property type="entry name" value="HATPase_c"/>
    <property type="match status" value="1"/>
</dbReference>
<dbReference type="InterPro" id="IPR050482">
    <property type="entry name" value="Sensor_HK_TwoCompSys"/>
</dbReference>
<dbReference type="PANTHER" id="PTHR24421:SF10">
    <property type="entry name" value="NITRATE_NITRITE SENSOR PROTEIN NARQ"/>
    <property type="match status" value="1"/>
</dbReference>
<organism evidence="11 12">
    <name type="scientific">Spirilliplanes yamanashiensis</name>
    <dbReference type="NCBI Taxonomy" id="42233"/>
    <lineage>
        <taxon>Bacteria</taxon>
        <taxon>Bacillati</taxon>
        <taxon>Actinomycetota</taxon>
        <taxon>Actinomycetes</taxon>
        <taxon>Micromonosporales</taxon>
        <taxon>Micromonosporaceae</taxon>
        <taxon>Spirilliplanes</taxon>
    </lineage>
</organism>
<evidence type="ECO:0000256" key="4">
    <source>
        <dbReference type="ARBA" id="ARBA00022679"/>
    </source>
</evidence>
<dbReference type="EC" id="2.7.13.3" evidence="2"/>
<keyword evidence="5" id="KW-0547">Nucleotide-binding</keyword>
<accession>A0A8J3YBJ6</accession>
<dbReference type="GO" id="GO:0046983">
    <property type="term" value="F:protein dimerization activity"/>
    <property type="evidence" value="ECO:0007669"/>
    <property type="project" value="InterPro"/>
</dbReference>
<dbReference type="InterPro" id="IPR003594">
    <property type="entry name" value="HATPase_dom"/>
</dbReference>
<dbReference type="SMART" id="SM00387">
    <property type="entry name" value="HATPase_c"/>
    <property type="match status" value="1"/>
</dbReference>
<gene>
    <name evidence="11" type="ORF">Sya03_44260</name>
</gene>
<sequence length="360" mass="36893">MAARLGWRADVAPAIGVAAALVVVAAAGQAAEGDTGPGAYAGAAALGVLMLWRRRYARTVLLLTATGLFAYYAAGFPALGVAVPVAAALYSAAEAGHRRTAVAVAVAVLAGSIGYRLATGQSFRYVVLYDAVGHVALMGAAVALGELVRARRRIDALTGAQIALAADRRLHEHRQELSRDLHDSIGHTLTVAAVHANVARQEAHRSPAATAAALDHVSAAVSRALDELRATVRELRPTLADVTALAGTARTAGFTVHLDVRPGAVPDGVSATAFRLVQEAVTNALRHSDGGTLTVSVRRAGDDLLVDVHDDGTVTAPAAEHAGLTGMRERITALGGTLTAGPARPGWRVAATLPVGTHHG</sequence>
<proteinExistence type="predicted"/>
<dbReference type="AlphaFoldDB" id="A0A8J3YBJ6"/>
<evidence type="ECO:0000256" key="9">
    <source>
        <dbReference type="SAM" id="Phobius"/>
    </source>
</evidence>
<keyword evidence="7" id="KW-0067">ATP-binding</keyword>
<reference evidence="11" key="1">
    <citation type="submission" date="2021-01" db="EMBL/GenBank/DDBJ databases">
        <title>Whole genome shotgun sequence of Spirilliplanes yamanashiensis NBRC 15828.</title>
        <authorList>
            <person name="Komaki H."/>
            <person name="Tamura T."/>
        </authorList>
    </citation>
    <scope>NUCLEOTIDE SEQUENCE</scope>
    <source>
        <strain evidence="11">NBRC 15828</strain>
    </source>
</reference>
<evidence type="ECO:0000313" key="11">
    <source>
        <dbReference type="EMBL" id="GIJ05074.1"/>
    </source>
</evidence>
<dbReference type="Gene3D" id="3.30.565.10">
    <property type="entry name" value="Histidine kinase-like ATPase, C-terminal domain"/>
    <property type="match status" value="1"/>
</dbReference>
<feature type="transmembrane region" description="Helical" evidence="9">
    <location>
        <begin position="37"/>
        <end position="53"/>
    </location>
</feature>
<evidence type="ECO:0000259" key="10">
    <source>
        <dbReference type="SMART" id="SM00387"/>
    </source>
</evidence>
<feature type="domain" description="Histidine kinase/HSP90-like ATPase" evidence="10">
    <location>
        <begin position="268"/>
        <end position="357"/>
    </location>
</feature>
<feature type="transmembrane region" description="Helical" evidence="9">
    <location>
        <begin position="60"/>
        <end position="89"/>
    </location>
</feature>
<dbReference type="Proteomes" id="UP000652013">
    <property type="component" value="Unassembled WGS sequence"/>
</dbReference>
<dbReference type="PANTHER" id="PTHR24421">
    <property type="entry name" value="NITRATE/NITRITE SENSOR PROTEIN NARX-RELATED"/>
    <property type="match status" value="1"/>
</dbReference>
<keyword evidence="9" id="KW-1133">Transmembrane helix</keyword>
<dbReference type="GO" id="GO:0000155">
    <property type="term" value="F:phosphorelay sensor kinase activity"/>
    <property type="evidence" value="ECO:0007669"/>
    <property type="project" value="InterPro"/>
</dbReference>
<dbReference type="SUPFAM" id="SSF55874">
    <property type="entry name" value="ATPase domain of HSP90 chaperone/DNA topoisomerase II/histidine kinase"/>
    <property type="match status" value="1"/>
</dbReference>
<dbReference type="GO" id="GO:0005524">
    <property type="term" value="F:ATP binding"/>
    <property type="evidence" value="ECO:0007669"/>
    <property type="project" value="UniProtKB-KW"/>
</dbReference>
<dbReference type="InterPro" id="IPR011712">
    <property type="entry name" value="Sig_transdc_His_kin_sub3_dim/P"/>
</dbReference>
<evidence type="ECO:0000256" key="2">
    <source>
        <dbReference type="ARBA" id="ARBA00012438"/>
    </source>
</evidence>
<evidence type="ECO:0000256" key="3">
    <source>
        <dbReference type="ARBA" id="ARBA00022553"/>
    </source>
</evidence>
<dbReference type="RefSeq" id="WP_203940296.1">
    <property type="nucleotide sequence ID" value="NZ_BAAAGJ010000011.1"/>
</dbReference>
<keyword evidence="9" id="KW-0812">Transmembrane</keyword>
<dbReference type="EMBL" id="BOOY01000031">
    <property type="protein sequence ID" value="GIJ05074.1"/>
    <property type="molecule type" value="Genomic_DNA"/>
</dbReference>
<comment type="catalytic activity">
    <reaction evidence="1">
        <text>ATP + protein L-histidine = ADP + protein N-phospho-L-histidine.</text>
        <dbReference type="EC" id="2.7.13.3"/>
    </reaction>
</comment>
<keyword evidence="12" id="KW-1185">Reference proteome</keyword>
<feature type="transmembrane region" description="Helical" evidence="9">
    <location>
        <begin position="101"/>
        <end position="118"/>
    </location>
</feature>
<keyword evidence="4" id="KW-0808">Transferase</keyword>
<keyword evidence="6 11" id="KW-0418">Kinase</keyword>
<protein>
    <recommendedName>
        <fullName evidence="2">histidine kinase</fullName>
        <ecNumber evidence="2">2.7.13.3</ecNumber>
    </recommendedName>
</protein>
<dbReference type="Gene3D" id="1.20.5.1930">
    <property type="match status" value="1"/>
</dbReference>
<evidence type="ECO:0000256" key="6">
    <source>
        <dbReference type="ARBA" id="ARBA00022777"/>
    </source>
</evidence>
<keyword evidence="8" id="KW-0902">Two-component regulatory system</keyword>
<evidence type="ECO:0000256" key="1">
    <source>
        <dbReference type="ARBA" id="ARBA00000085"/>
    </source>
</evidence>
<keyword evidence="3" id="KW-0597">Phosphoprotein</keyword>
<dbReference type="GO" id="GO:0016020">
    <property type="term" value="C:membrane"/>
    <property type="evidence" value="ECO:0007669"/>
    <property type="project" value="InterPro"/>
</dbReference>
<dbReference type="Pfam" id="PF07730">
    <property type="entry name" value="HisKA_3"/>
    <property type="match status" value="1"/>
</dbReference>
<feature type="transmembrane region" description="Helical" evidence="9">
    <location>
        <begin position="125"/>
        <end position="144"/>
    </location>
</feature>
<dbReference type="InterPro" id="IPR036890">
    <property type="entry name" value="HATPase_C_sf"/>
</dbReference>
<evidence type="ECO:0000313" key="12">
    <source>
        <dbReference type="Proteomes" id="UP000652013"/>
    </source>
</evidence>
<keyword evidence="9" id="KW-0472">Membrane</keyword>
<evidence type="ECO:0000256" key="5">
    <source>
        <dbReference type="ARBA" id="ARBA00022741"/>
    </source>
</evidence>
<dbReference type="CDD" id="cd16917">
    <property type="entry name" value="HATPase_UhpB-NarQ-NarX-like"/>
    <property type="match status" value="1"/>
</dbReference>